<evidence type="ECO:0000313" key="1">
    <source>
        <dbReference type="EMBL" id="GBB99131.1"/>
    </source>
</evidence>
<dbReference type="AlphaFoldDB" id="A0A2Z6RRJ1"/>
<evidence type="ECO:0000313" key="2">
    <source>
        <dbReference type="Proteomes" id="UP000247702"/>
    </source>
</evidence>
<accession>A0A2Z6RRJ1</accession>
<comment type="caution">
    <text evidence="1">The sequence shown here is derived from an EMBL/GenBank/DDBJ whole genome shotgun (WGS) entry which is preliminary data.</text>
</comment>
<organism evidence="1 2">
    <name type="scientific">Rhizophagus clarus</name>
    <dbReference type="NCBI Taxonomy" id="94130"/>
    <lineage>
        <taxon>Eukaryota</taxon>
        <taxon>Fungi</taxon>
        <taxon>Fungi incertae sedis</taxon>
        <taxon>Mucoromycota</taxon>
        <taxon>Glomeromycotina</taxon>
        <taxon>Glomeromycetes</taxon>
        <taxon>Glomerales</taxon>
        <taxon>Glomeraceae</taxon>
        <taxon>Rhizophagus</taxon>
    </lineage>
</organism>
<gene>
    <name evidence="1" type="ORF">RclHR1_03420014</name>
</gene>
<sequence length="66" mass="7982">MQNRRNYIHCTSLKTLCPRKKLLNDGFFLNLLSHEPDTQKREPLKLIINNKKINETFYIEYNQSKE</sequence>
<reference evidence="1 2" key="1">
    <citation type="submission" date="2017-11" db="EMBL/GenBank/DDBJ databases">
        <title>The genome of Rhizophagus clarus HR1 reveals common genetic basis of auxotrophy among arbuscular mycorrhizal fungi.</title>
        <authorList>
            <person name="Kobayashi Y."/>
        </authorList>
    </citation>
    <scope>NUCLEOTIDE SEQUENCE [LARGE SCALE GENOMIC DNA]</scope>
    <source>
        <strain evidence="1 2">HR1</strain>
    </source>
</reference>
<keyword evidence="2" id="KW-1185">Reference proteome</keyword>
<dbReference type="Proteomes" id="UP000247702">
    <property type="component" value="Unassembled WGS sequence"/>
</dbReference>
<name>A0A2Z6RRJ1_9GLOM</name>
<proteinExistence type="predicted"/>
<dbReference type="EMBL" id="BEXD01002691">
    <property type="protein sequence ID" value="GBB99131.1"/>
    <property type="molecule type" value="Genomic_DNA"/>
</dbReference>
<protein>
    <submittedName>
        <fullName evidence="1">Uncharacterized protein</fullName>
    </submittedName>
</protein>